<accession>V4JRX2</accession>
<evidence type="ECO:0000313" key="8">
    <source>
        <dbReference type="Proteomes" id="UP000030689"/>
    </source>
</evidence>
<dbReference type="FunFam" id="1.20.1250.20:FF:000410">
    <property type="entry name" value="POT family protein"/>
    <property type="match status" value="1"/>
</dbReference>
<evidence type="ECO:0000313" key="7">
    <source>
        <dbReference type="EMBL" id="ESQ27985.1"/>
    </source>
</evidence>
<feature type="transmembrane region" description="Helical" evidence="6">
    <location>
        <begin position="35"/>
        <end position="55"/>
    </location>
</feature>
<proteinExistence type="inferred from homology"/>
<reference evidence="7 8" key="1">
    <citation type="journal article" date="2013" name="Front. Plant Sci.">
        <title>The Reference Genome of the Halophytic Plant Eutrema salsugineum.</title>
        <authorList>
            <person name="Yang R."/>
            <person name="Jarvis D.E."/>
            <person name="Chen H."/>
            <person name="Beilstein M.A."/>
            <person name="Grimwood J."/>
            <person name="Jenkins J."/>
            <person name="Shu S."/>
            <person name="Prochnik S."/>
            <person name="Xin M."/>
            <person name="Ma C."/>
            <person name="Schmutz J."/>
            <person name="Wing R.A."/>
            <person name="Mitchell-Olds T."/>
            <person name="Schumaker K.S."/>
            <person name="Wang X."/>
        </authorList>
    </citation>
    <scope>NUCLEOTIDE SEQUENCE [LARGE SCALE GENOMIC DNA]</scope>
</reference>
<dbReference type="GO" id="GO:0016020">
    <property type="term" value="C:membrane"/>
    <property type="evidence" value="ECO:0007669"/>
    <property type="project" value="UniProtKB-SubCell"/>
</dbReference>
<dbReference type="Pfam" id="PF00854">
    <property type="entry name" value="PTR2"/>
    <property type="match status" value="1"/>
</dbReference>
<evidence type="ECO:0000256" key="1">
    <source>
        <dbReference type="ARBA" id="ARBA00004141"/>
    </source>
</evidence>
<evidence type="ECO:0000256" key="4">
    <source>
        <dbReference type="ARBA" id="ARBA00022989"/>
    </source>
</evidence>
<sequence length="496" mass="55321">MAERFAYFGISSNLITYLTRPLGESTASAAANVNAWIGTVSFLPLLWSFIADAFLGRYRTIIFSSSLYILGLALLSFSAMIPSHSNDSNQLQVALFFCSLYLIAIGHGGYKPCIKVFGADQFDGSDLVEAKAKSSFFNWLVFGICVSITTTRLVSSYIQENLSWSLGFGIPCLSMILALFLFLFGTTTYRFSTERGGQKNPFARIGRVFVEAVKNRRQHDSDIANPNESLLLLPHQSSKQFRFLDKAAISCGKAEIEDAKAVLRLVPIWITCLVYAIVYAQSPTFFTKQGATMDRSISPGLLVPAATLQCFISITVLVFIPVYDCLFVPIARSFTQIPSGITMLQRIGTGISLSILAMVIVALVETKRLQTVRDDPTIHMSVWWLVPQYVVYGVADIFTMAGLQEFFYDQVPSELRSVGMALNLSIYGAGNFLSSFMISVIDKVTSHSGQTSWFDNDLNQAHLDYFYWLLACLSFIGLAFYLWFAKSYVYNRRNTF</sequence>
<feature type="transmembrane region" description="Helical" evidence="6">
    <location>
        <begin position="164"/>
        <end position="185"/>
    </location>
</feature>
<feature type="transmembrane region" description="Helical" evidence="6">
    <location>
        <begin position="262"/>
        <end position="281"/>
    </location>
</feature>
<feature type="transmembrane region" description="Helical" evidence="6">
    <location>
        <begin position="91"/>
        <end position="110"/>
    </location>
</feature>
<evidence type="ECO:0008006" key="9">
    <source>
        <dbReference type="Google" id="ProtNLM"/>
    </source>
</evidence>
<dbReference type="Gramene" id="ESQ27985">
    <property type="protein sequence ID" value="ESQ27985"/>
    <property type="gene ID" value="EUTSA_v10019829mg"/>
</dbReference>
<dbReference type="SUPFAM" id="SSF103473">
    <property type="entry name" value="MFS general substrate transporter"/>
    <property type="match status" value="1"/>
</dbReference>
<organism evidence="7 8">
    <name type="scientific">Eutrema salsugineum</name>
    <name type="common">Saltwater cress</name>
    <name type="synonym">Sisymbrium salsugineum</name>
    <dbReference type="NCBI Taxonomy" id="72664"/>
    <lineage>
        <taxon>Eukaryota</taxon>
        <taxon>Viridiplantae</taxon>
        <taxon>Streptophyta</taxon>
        <taxon>Embryophyta</taxon>
        <taxon>Tracheophyta</taxon>
        <taxon>Spermatophyta</taxon>
        <taxon>Magnoliopsida</taxon>
        <taxon>eudicotyledons</taxon>
        <taxon>Gunneridae</taxon>
        <taxon>Pentapetalae</taxon>
        <taxon>rosids</taxon>
        <taxon>malvids</taxon>
        <taxon>Brassicales</taxon>
        <taxon>Brassicaceae</taxon>
        <taxon>Eutremeae</taxon>
        <taxon>Eutrema</taxon>
    </lineage>
</organism>
<evidence type="ECO:0000256" key="3">
    <source>
        <dbReference type="ARBA" id="ARBA00022692"/>
    </source>
</evidence>
<feature type="transmembrane region" description="Helical" evidence="6">
    <location>
        <begin position="67"/>
        <end position="85"/>
    </location>
</feature>
<feature type="transmembrane region" description="Helical" evidence="6">
    <location>
        <begin position="465"/>
        <end position="484"/>
    </location>
</feature>
<feature type="transmembrane region" description="Helical" evidence="6">
    <location>
        <begin position="136"/>
        <end position="158"/>
    </location>
</feature>
<dbReference type="AlphaFoldDB" id="V4JRX2"/>
<gene>
    <name evidence="7" type="ORF">EUTSA_v10019829mg</name>
</gene>
<dbReference type="KEGG" id="eus:EUTSA_v10019829mg"/>
<dbReference type="GO" id="GO:0071916">
    <property type="term" value="F:dipeptide transmembrane transporter activity"/>
    <property type="evidence" value="ECO:0007669"/>
    <property type="project" value="InterPro"/>
</dbReference>
<feature type="transmembrane region" description="Helical" evidence="6">
    <location>
        <begin position="424"/>
        <end position="445"/>
    </location>
</feature>
<dbReference type="EMBL" id="KI517953">
    <property type="protein sequence ID" value="ESQ27985.1"/>
    <property type="molecule type" value="Genomic_DNA"/>
</dbReference>
<feature type="transmembrane region" description="Helical" evidence="6">
    <location>
        <begin position="301"/>
        <end position="323"/>
    </location>
</feature>
<comment type="subcellular location">
    <subcellularLocation>
        <location evidence="1">Membrane</location>
        <topology evidence="1">Multi-pass membrane protein</topology>
    </subcellularLocation>
</comment>
<dbReference type="eggNOG" id="KOG1237">
    <property type="taxonomic scope" value="Eukaryota"/>
</dbReference>
<protein>
    <recommendedName>
        <fullName evidence="9">Major facilitator superfamily (MFS) profile domain-containing protein</fullName>
    </recommendedName>
</protein>
<dbReference type="PANTHER" id="PTHR11654">
    <property type="entry name" value="OLIGOPEPTIDE TRANSPORTER-RELATED"/>
    <property type="match status" value="1"/>
</dbReference>
<dbReference type="InterPro" id="IPR036259">
    <property type="entry name" value="MFS_trans_sf"/>
</dbReference>
<keyword evidence="4 6" id="KW-1133">Transmembrane helix</keyword>
<evidence type="ECO:0000256" key="2">
    <source>
        <dbReference type="ARBA" id="ARBA00005982"/>
    </source>
</evidence>
<evidence type="ECO:0000256" key="6">
    <source>
        <dbReference type="SAM" id="Phobius"/>
    </source>
</evidence>
<feature type="transmembrane region" description="Helical" evidence="6">
    <location>
        <begin position="384"/>
        <end position="403"/>
    </location>
</feature>
<comment type="similarity">
    <text evidence="2">Belongs to the major facilitator superfamily. Proton-dependent oligopeptide transporter (POT/PTR) (TC 2.A.17) family.</text>
</comment>
<evidence type="ECO:0000256" key="5">
    <source>
        <dbReference type="ARBA" id="ARBA00023136"/>
    </source>
</evidence>
<dbReference type="Proteomes" id="UP000030689">
    <property type="component" value="Unassembled WGS sequence"/>
</dbReference>
<dbReference type="InterPro" id="IPR000109">
    <property type="entry name" value="POT_fam"/>
</dbReference>
<dbReference type="GO" id="GO:0042937">
    <property type="term" value="F:tripeptide transmembrane transporter activity"/>
    <property type="evidence" value="ECO:0007669"/>
    <property type="project" value="InterPro"/>
</dbReference>
<keyword evidence="3 6" id="KW-0812">Transmembrane</keyword>
<dbReference type="OrthoDB" id="8904098at2759"/>
<dbReference type="Gene3D" id="1.20.1250.20">
    <property type="entry name" value="MFS general substrate transporter like domains"/>
    <property type="match status" value="1"/>
</dbReference>
<feature type="transmembrane region" description="Helical" evidence="6">
    <location>
        <begin position="344"/>
        <end position="364"/>
    </location>
</feature>
<keyword evidence="8" id="KW-1185">Reference proteome</keyword>
<keyword evidence="5 6" id="KW-0472">Membrane</keyword>
<name>V4JRX2_EUTSA</name>
<dbReference type="OMA" id="IYNLYFW"/>
<dbReference type="CDD" id="cd17417">
    <property type="entry name" value="MFS_NPF5"/>
    <property type="match status" value="1"/>
</dbReference>
<dbReference type="InterPro" id="IPR044739">
    <property type="entry name" value="NRT1/PTR"/>
</dbReference>